<name>A0ABD6CK29_9EURY</name>
<accession>A0ABD6CK29</accession>
<evidence type="ECO:0000313" key="3">
    <source>
        <dbReference type="Proteomes" id="UP001597085"/>
    </source>
</evidence>
<dbReference type="RefSeq" id="WP_256420152.1">
    <property type="nucleotide sequence ID" value="NZ_JANHDI010000001.1"/>
</dbReference>
<dbReference type="PANTHER" id="PTHR43284:SF1">
    <property type="entry name" value="ASPARAGINE SYNTHETASE"/>
    <property type="match status" value="1"/>
</dbReference>
<keyword evidence="3" id="KW-1185">Reference proteome</keyword>
<reference evidence="2 3" key="1">
    <citation type="journal article" date="2019" name="Int. J. Syst. Evol. Microbiol.">
        <title>The Global Catalogue of Microorganisms (GCM) 10K type strain sequencing project: providing services to taxonomists for standard genome sequencing and annotation.</title>
        <authorList>
            <consortium name="The Broad Institute Genomics Platform"/>
            <consortium name="The Broad Institute Genome Sequencing Center for Infectious Disease"/>
            <person name="Wu L."/>
            <person name="Ma J."/>
        </authorList>
    </citation>
    <scope>NUCLEOTIDE SEQUENCE [LARGE SCALE GENOMIC DNA]</scope>
    <source>
        <strain evidence="2 3">CGMCC 1.12121</strain>
    </source>
</reference>
<dbReference type="InterPro" id="IPR051786">
    <property type="entry name" value="ASN_synthetase/amidase"/>
</dbReference>
<dbReference type="InterPro" id="IPR001962">
    <property type="entry name" value="Asn_synthase"/>
</dbReference>
<dbReference type="Gene3D" id="3.60.20.10">
    <property type="entry name" value="Glutamine Phosphoribosylpyrophosphate, subunit 1, domain 1"/>
    <property type="match status" value="1"/>
</dbReference>
<protein>
    <submittedName>
        <fullName evidence="2">Asparagine synthase-related protein</fullName>
    </submittedName>
</protein>
<dbReference type="Pfam" id="PF00733">
    <property type="entry name" value="Asn_synthase"/>
    <property type="match status" value="1"/>
</dbReference>
<feature type="domain" description="Asparagine synthetase" evidence="1">
    <location>
        <begin position="219"/>
        <end position="597"/>
    </location>
</feature>
<dbReference type="PANTHER" id="PTHR43284">
    <property type="entry name" value="ASPARAGINE SYNTHETASE (GLUTAMINE-HYDROLYZING)"/>
    <property type="match status" value="1"/>
</dbReference>
<dbReference type="InterPro" id="IPR029055">
    <property type="entry name" value="Ntn_hydrolases_N"/>
</dbReference>
<organism evidence="2 3">
    <name type="scientific">Halobellus rarus</name>
    <dbReference type="NCBI Taxonomy" id="1126237"/>
    <lineage>
        <taxon>Archaea</taxon>
        <taxon>Methanobacteriati</taxon>
        <taxon>Methanobacteriota</taxon>
        <taxon>Stenosarchaea group</taxon>
        <taxon>Halobacteria</taxon>
        <taxon>Halobacteriales</taxon>
        <taxon>Haloferacaceae</taxon>
        <taxon>Halobellus</taxon>
    </lineage>
</organism>
<dbReference type="Gene3D" id="3.40.50.620">
    <property type="entry name" value="HUPs"/>
    <property type="match status" value="1"/>
</dbReference>
<evidence type="ECO:0000259" key="1">
    <source>
        <dbReference type="Pfam" id="PF00733"/>
    </source>
</evidence>
<dbReference type="GO" id="GO:0004066">
    <property type="term" value="F:asparagine synthase (glutamine-hydrolyzing) activity"/>
    <property type="evidence" value="ECO:0007669"/>
    <property type="project" value="UniProtKB-EC"/>
</dbReference>
<dbReference type="EMBL" id="JBHUDK010000003">
    <property type="protein sequence ID" value="MFD1598150.1"/>
    <property type="molecule type" value="Genomic_DNA"/>
</dbReference>
<dbReference type="SUPFAM" id="SSF52402">
    <property type="entry name" value="Adenine nucleotide alpha hydrolases-like"/>
    <property type="match status" value="1"/>
</dbReference>
<dbReference type="SUPFAM" id="SSF56235">
    <property type="entry name" value="N-terminal nucleophile aminohydrolases (Ntn hydrolases)"/>
    <property type="match status" value="1"/>
</dbReference>
<dbReference type="GO" id="GO:0005524">
    <property type="term" value="F:ATP binding"/>
    <property type="evidence" value="ECO:0007669"/>
    <property type="project" value="UniProtKB-KW"/>
</dbReference>
<proteinExistence type="predicted"/>
<dbReference type="AlphaFoldDB" id="A0ABD6CK29"/>
<comment type="caution">
    <text evidence="2">The sequence shown here is derived from an EMBL/GenBank/DDBJ whole genome shotgun (WGS) entry which is preliminary data.</text>
</comment>
<evidence type="ECO:0000313" key="2">
    <source>
        <dbReference type="EMBL" id="MFD1598150.1"/>
    </source>
</evidence>
<sequence length="606" mass="67299">MNPFEYQYSTDCLEAQDGTESVRGGDGNTPIEWTHRHGGRGASLTYLPDDHRGVWKYEAGDRVGILCGAVTNLDELGTTHDELFERLLDGDAALPAEIEGAFLLVGHDAATDQWTVVTDKLGSRPCFYTTDGRWFADSVGTLVSRLHEPAVDLQAVADMLLMGHLWGDRTLVEGIRMVRPATVLRATNGTVSTERYWRPNYEEAEADERYTRELVRRYRQAVARTARTLPAEAGIWLSGGLDSRTTVAVLNDVGRTDSTDFRRLRSFTYDSNPPTKDNPEIAARVATALGIEHEEVPLTDETFAEVFERVIEATDGTIQWNSLANLSATYNIDSLPPVMLEGMQGELVGDHPFRYHLESDSAVEAQYASEAARTPETVRGLLTVDVDPLATFREEAARSPESTHRGTVLDAHFQNYYSRSTLMSDRVMRKRTGSRTPQVDGDYLEWCARLPQAYRKGTFPFTEHFVRSDAGGVPLGTSRAKLALCRRLAPAVADVTYERTKTKPSWLYPAHAVGFVLNVLVGRLRGEATYGNGSLADQWIRDTDSEVHRLVAGLVEDACERPLFDAATVRAAFDEHMNGANNASLLASITTVEYWLQHHLDPVANE</sequence>
<dbReference type="Proteomes" id="UP001597085">
    <property type="component" value="Unassembled WGS sequence"/>
</dbReference>
<gene>
    <name evidence="2" type="ORF">ACFSBX_04180</name>
</gene>
<dbReference type="InterPro" id="IPR014729">
    <property type="entry name" value="Rossmann-like_a/b/a_fold"/>
</dbReference>